<comment type="caution">
    <text evidence="1">The sequence shown here is derived from an EMBL/GenBank/DDBJ whole genome shotgun (WGS) entry which is preliminary data.</text>
</comment>
<dbReference type="OrthoDB" id="5393261at2759"/>
<keyword evidence="2" id="KW-1185">Reference proteome</keyword>
<evidence type="ECO:0000313" key="1">
    <source>
        <dbReference type="EMBL" id="KAH0539144.1"/>
    </source>
</evidence>
<name>A0A9P8L421_9PEZI</name>
<evidence type="ECO:0000313" key="2">
    <source>
        <dbReference type="Proteomes" id="UP000698800"/>
    </source>
</evidence>
<dbReference type="Proteomes" id="UP000698800">
    <property type="component" value="Unassembled WGS sequence"/>
</dbReference>
<accession>A0A9P8L421</accession>
<sequence length="248" mass="27347">MEAIDTDWPDAGDMGIPDDLLSLDRFSKTRKHSAIEELVRALSYRFRVQEEIFVIAKSLMHLGLLSHQALYRPMDLSRSTPSISSVVSSLRCFNYVADAMSPERKGLGGGFDAPVIWLATVIVRSCTDWTRILDRLVTVQRLGSLDQACAAKFTSSGPRFTINAREGEAMEVVAPQYGIWLPHGVSMKGFAGAFLARYCTVKETYEDIMGEGSWGDSSMLEAAVTRILAAERISPDNFYETMGSSSGL</sequence>
<dbReference type="AlphaFoldDB" id="A0A9P8L421"/>
<organism evidence="1 2">
    <name type="scientific">Glutinoglossum americanum</name>
    <dbReference type="NCBI Taxonomy" id="1670608"/>
    <lineage>
        <taxon>Eukaryota</taxon>
        <taxon>Fungi</taxon>
        <taxon>Dikarya</taxon>
        <taxon>Ascomycota</taxon>
        <taxon>Pezizomycotina</taxon>
        <taxon>Geoglossomycetes</taxon>
        <taxon>Geoglossales</taxon>
        <taxon>Geoglossaceae</taxon>
        <taxon>Glutinoglossum</taxon>
    </lineage>
</organism>
<dbReference type="EMBL" id="JAGHQL010000085">
    <property type="protein sequence ID" value="KAH0539144.1"/>
    <property type="molecule type" value="Genomic_DNA"/>
</dbReference>
<proteinExistence type="predicted"/>
<reference evidence="1" key="1">
    <citation type="submission" date="2021-03" db="EMBL/GenBank/DDBJ databases">
        <title>Comparative genomics and phylogenomic investigation of the class Geoglossomycetes provide insights into ecological specialization and systematics.</title>
        <authorList>
            <person name="Melie T."/>
            <person name="Pirro S."/>
            <person name="Miller A.N."/>
            <person name="Quandt A."/>
        </authorList>
    </citation>
    <scope>NUCLEOTIDE SEQUENCE</scope>
    <source>
        <strain evidence="1">GBOQ0MN5Z8</strain>
    </source>
</reference>
<gene>
    <name evidence="1" type="ORF">FGG08_004316</name>
</gene>
<protein>
    <submittedName>
        <fullName evidence="1">Uncharacterized protein</fullName>
    </submittedName>
</protein>